<evidence type="ECO:0000256" key="4">
    <source>
        <dbReference type="ARBA" id="ARBA00022989"/>
    </source>
</evidence>
<dbReference type="Pfam" id="PF11700">
    <property type="entry name" value="ATG22"/>
    <property type="match status" value="1"/>
</dbReference>
<protein>
    <submittedName>
        <fullName evidence="8">MFS transporter</fullName>
    </submittedName>
</protein>
<keyword evidence="3 6" id="KW-0812">Transmembrane</keyword>
<evidence type="ECO:0000256" key="3">
    <source>
        <dbReference type="ARBA" id="ARBA00022692"/>
    </source>
</evidence>
<dbReference type="InterPro" id="IPR020846">
    <property type="entry name" value="MFS_dom"/>
</dbReference>
<dbReference type="InterPro" id="IPR036259">
    <property type="entry name" value="MFS_trans_sf"/>
</dbReference>
<dbReference type="Gene3D" id="1.20.1250.20">
    <property type="entry name" value="MFS general substrate transporter like domains"/>
    <property type="match status" value="1"/>
</dbReference>
<dbReference type="PANTHER" id="PTHR23519:SF1">
    <property type="entry name" value="AUTOPHAGY-RELATED PROTEIN 22"/>
    <property type="match status" value="1"/>
</dbReference>
<dbReference type="InterPro" id="IPR024671">
    <property type="entry name" value="Atg22-like"/>
</dbReference>
<sequence>MSATTPDYPVDDRRELVGWYFYDWANSVFSTTVVTVFLGPYLTAVARAAADSEGFVYPLGIPLAAGSFFAYMVSLSVLLQVFFLPILGAIADYSRAKKLFMGIFAYIGAFATMGLYFLEGDRYLLGGGLFVIANLAFGASMVFYNAFLPEIASPDKRDEASSKGWALGYLGGGLLLLLNLILFNNAEALGIEESMAVRISLASAGVWWAIFTLIPLATIRTRGAVRRLPPGERYITVGFKQLVHTFKQMRHNGHMLLFLVAYLLYNDGIQAVIALAALFGAEELGLPQGVLIPAILMVQFVAFFGALLFGWIAQRIGAKRAIAASLVIWTAVVIYGYFMPAEVPAQFFLLAAVIALVLGGSQAISRSLFSQMIPEGQEAEYFSIYEVGERGTSWLAPLFFGLAYQITGSYRIALVSLMVFFISGLLVLLMVNVRRAIEEAGNRVPERV</sequence>
<dbReference type="AlphaFoldDB" id="A0A2A6RI77"/>
<feature type="transmembrane region" description="Helical" evidence="6">
    <location>
        <begin position="165"/>
        <end position="183"/>
    </location>
</feature>
<comment type="caution">
    <text evidence="8">The sequence shown here is derived from an EMBL/GenBank/DDBJ whole genome shotgun (WGS) entry which is preliminary data.</text>
</comment>
<dbReference type="RefSeq" id="WP_097644315.1">
    <property type="nucleotide sequence ID" value="NZ_NQWI01000050.1"/>
</dbReference>
<proteinExistence type="predicted"/>
<feature type="transmembrane region" description="Helical" evidence="6">
    <location>
        <begin position="321"/>
        <end position="339"/>
    </location>
</feature>
<gene>
    <name evidence="8" type="ORF">CJ255_11850</name>
</gene>
<comment type="subcellular location">
    <subcellularLocation>
        <location evidence="1">Cell membrane</location>
        <topology evidence="1">Multi-pass membrane protein</topology>
    </subcellularLocation>
</comment>
<dbReference type="PROSITE" id="PS50850">
    <property type="entry name" value="MFS"/>
    <property type="match status" value="1"/>
</dbReference>
<dbReference type="GO" id="GO:0022857">
    <property type="term" value="F:transmembrane transporter activity"/>
    <property type="evidence" value="ECO:0007669"/>
    <property type="project" value="InterPro"/>
</dbReference>
<dbReference type="OrthoDB" id="9768783at2"/>
<feature type="transmembrane region" description="Helical" evidence="6">
    <location>
        <begin position="63"/>
        <end position="87"/>
    </location>
</feature>
<evidence type="ECO:0000259" key="7">
    <source>
        <dbReference type="PROSITE" id="PS50850"/>
    </source>
</evidence>
<feature type="transmembrane region" description="Helical" evidence="6">
    <location>
        <begin position="345"/>
        <end position="369"/>
    </location>
</feature>
<keyword evidence="5 6" id="KW-0472">Membrane</keyword>
<evidence type="ECO:0000256" key="2">
    <source>
        <dbReference type="ARBA" id="ARBA00022448"/>
    </source>
</evidence>
<evidence type="ECO:0000256" key="5">
    <source>
        <dbReference type="ARBA" id="ARBA00023136"/>
    </source>
</evidence>
<feature type="transmembrane region" description="Helical" evidence="6">
    <location>
        <begin position="124"/>
        <end position="144"/>
    </location>
</feature>
<dbReference type="Proteomes" id="UP000220527">
    <property type="component" value="Unassembled WGS sequence"/>
</dbReference>
<feature type="transmembrane region" description="Helical" evidence="6">
    <location>
        <begin position="256"/>
        <end position="278"/>
    </location>
</feature>
<feature type="transmembrane region" description="Helical" evidence="6">
    <location>
        <begin position="412"/>
        <end position="433"/>
    </location>
</feature>
<reference evidence="9" key="1">
    <citation type="submission" date="2017-08" db="EMBL/GenBank/DDBJ databases">
        <authorList>
            <person name="Grouzdev D.S."/>
            <person name="Gaisin V.A."/>
            <person name="Rysina M.S."/>
            <person name="Gorlenko V.M."/>
        </authorList>
    </citation>
    <scope>NUCLEOTIDE SEQUENCE [LARGE SCALE GENOMIC DNA]</scope>
    <source>
        <strain evidence="9">Kir15-3F</strain>
    </source>
</reference>
<dbReference type="InterPro" id="IPR050495">
    <property type="entry name" value="ATG22/LtaA_families"/>
</dbReference>
<feature type="transmembrane region" description="Helical" evidence="6">
    <location>
        <begin position="99"/>
        <end position="118"/>
    </location>
</feature>
<evidence type="ECO:0000313" key="9">
    <source>
        <dbReference type="Proteomes" id="UP000220527"/>
    </source>
</evidence>
<feature type="transmembrane region" description="Helical" evidence="6">
    <location>
        <begin position="390"/>
        <end position="406"/>
    </location>
</feature>
<keyword evidence="4 6" id="KW-1133">Transmembrane helix</keyword>
<accession>A0A2A6RI77</accession>
<evidence type="ECO:0000256" key="6">
    <source>
        <dbReference type="SAM" id="Phobius"/>
    </source>
</evidence>
<dbReference type="SUPFAM" id="SSF103473">
    <property type="entry name" value="MFS general substrate transporter"/>
    <property type="match status" value="1"/>
</dbReference>
<feature type="domain" description="Major facilitator superfamily (MFS) profile" evidence="7">
    <location>
        <begin position="254"/>
        <end position="448"/>
    </location>
</feature>
<keyword evidence="9" id="KW-1185">Reference proteome</keyword>
<dbReference type="EMBL" id="NQWI01000050">
    <property type="protein sequence ID" value="PDW02834.1"/>
    <property type="molecule type" value="Genomic_DNA"/>
</dbReference>
<keyword evidence="2" id="KW-0813">Transport</keyword>
<evidence type="ECO:0000313" key="8">
    <source>
        <dbReference type="EMBL" id="PDW02834.1"/>
    </source>
</evidence>
<feature type="transmembrane region" description="Helical" evidence="6">
    <location>
        <begin position="290"/>
        <end position="309"/>
    </location>
</feature>
<feature type="transmembrane region" description="Helical" evidence="6">
    <location>
        <begin position="21"/>
        <end position="43"/>
    </location>
</feature>
<evidence type="ECO:0000256" key="1">
    <source>
        <dbReference type="ARBA" id="ARBA00004651"/>
    </source>
</evidence>
<dbReference type="GO" id="GO:0005886">
    <property type="term" value="C:plasma membrane"/>
    <property type="evidence" value="ECO:0007669"/>
    <property type="project" value="UniProtKB-SubCell"/>
</dbReference>
<organism evidence="8 9">
    <name type="scientific">Candidatus Viridilinea mediisalina</name>
    <dbReference type="NCBI Taxonomy" id="2024553"/>
    <lineage>
        <taxon>Bacteria</taxon>
        <taxon>Bacillati</taxon>
        <taxon>Chloroflexota</taxon>
        <taxon>Chloroflexia</taxon>
        <taxon>Chloroflexales</taxon>
        <taxon>Chloroflexineae</taxon>
        <taxon>Oscillochloridaceae</taxon>
        <taxon>Candidatus Viridilinea</taxon>
    </lineage>
</organism>
<feature type="transmembrane region" description="Helical" evidence="6">
    <location>
        <begin position="195"/>
        <end position="217"/>
    </location>
</feature>
<name>A0A2A6RI77_9CHLR</name>
<dbReference type="PANTHER" id="PTHR23519">
    <property type="entry name" value="AUTOPHAGY-RELATED PROTEIN 22"/>
    <property type="match status" value="1"/>
</dbReference>